<proteinExistence type="predicted"/>
<dbReference type="RefSeq" id="WP_274688759.1">
    <property type="nucleotide sequence ID" value="NZ_JAPMOU010000010.1"/>
</dbReference>
<dbReference type="Gene3D" id="3.40.50.300">
    <property type="entry name" value="P-loop containing nucleotide triphosphate hydrolases"/>
    <property type="match status" value="1"/>
</dbReference>
<evidence type="ECO:0000256" key="6">
    <source>
        <dbReference type="ARBA" id="ARBA00023004"/>
    </source>
</evidence>
<dbReference type="PROSITE" id="PS00211">
    <property type="entry name" value="ABC_TRANSPORTER_1"/>
    <property type="match status" value="1"/>
</dbReference>
<gene>
    <name evidence="10" type="ORF">ORQ98_10555</name>
</gene>
<evidence type="ECO:0000256" key="3">
    <source>
        <dbReference type="ARBA" id="ARBA00022496"/>
    </source>
</evidence>
<dbReference type="Proteomes" id="UP001528823">
    <property type="component" value="Unassembled WGS sequence"/>
</dbReference>
<dbReference type="PANTHER" id="PTHR42781:SF4">
    <property type="entry name" value="SPERMIDINE_PUTRESCINE IMPORT ATP-BINDING PROTEIN POTA"/>
    <property type="match status" value="1"/>
</dbReference>
<comment type="caution">
    <text evidence="10">The sequence shown here is derived from an EMBL/GenBank/DDBJ whole genome shotgun (WGS) entry which is preliminary data.</text>
</comment>
<keyword evidence="3" id="KW-0410">Iron transport</keyword>
<accession>A0ABT5U7Q2</accession>
<dbReference type="InterPro" id="IPR027417">
    <property type="entry name" value="P-loop_NTPase"/>
</dbReference>
<dbReference type="Pfam" id="PF08402">
    <property type="entry name" value="TOBE_2"/>
    <property type="match status" value="1"/>
</dbReference>
<evidence type="ECO:0000259" key="9">
    <source>
        <dbReference type="PROSITE" id="PS50893"/>
    </source>
</evidence>
<keyword evidence="5 10" id="KW-0067">ATP-binding</keyword>
<evidence type="ECO:0000313" key="10">
    <source>
        <dbReference type="EMBL" id="MDE1462412.1"/>
    </source>
</evidence>
<organism evidence="10 11">
    <name type="scientific">Spartinivicinus poritis</name>
    <dbReference type="NCBI Taxonomy" id="2994640"/>
    <lineage>
        <taxon>Bacteria</taxon>
        <taxon>Pseudomonadati</taxon>
        <taxon>Pseudomonadota</taxon>
        <taxon>Gammaproteobacteria</taxon>
        <taxon>Oceanospirillales</taxon>
        <taxon>Zooshikellaceae</taxon>
        <taxon>Spartinivicinus</taxon>
    </lineage>
</organism>
<evidence type="ECO:0000313" key="11">
    <source>
        <dbReference type="Proteomes" id="UP001528823"/>
    </source>
</evidence>
<dbReference type="InterPro" id="IPR017871">
    <property type="entry name" value="ABC_transporter-like_CS"/>
</dbReference>
<keyword evidence="8" id="KW-0472">Membrane</keyword>
<dbReference type="GO" id="GO:0005524">
    <property type="term" value="F:ATP binding"/>
    <property type="evidence" value="ECO:0007669"/>
    <property type="project" value="UniProtKB-KW"/>
</dbReference>
<dbReference type="InterPro" id="IPR050093">
    <property type="entry name" value="ABC_SmlMolc_Importer"/>
</dbReference>
<dbReference type="Pfam" id="PF00005">
    <property type="entry name" value="ABC_tran"/>
    <property type="match status" value="1"/>
</dbReference>
<dbReference type="InterPro" id="IPR013611">
    <property type="entry name" value="Transp-assoc_OB_typ2"/>
</dbReference>
<dbReference type="SUPFAM" id="SSF50331">
    <property type="entry name" value="MOP-like"/>
    <property type="match status" value="1"/>
</dbReference>
<evidence type="ECO:0000256" key="1">
    <source>
        <dbReference type="ARBA" id="ARBA00022448"/>
    </source>
</evidence>
<feature type="domain" description="ABC transporter" evidence="9">
    <location>
        <begin position="6"/>
        <end position="236"/>
    </location>
</feature>
<evidence type="ECO:0000256" key="4">
    <source>
        <dbReference type="ARBA" id="ARBA00022741"/>
    </source>
</evidence>
<keyword evidence="4" id="KW-0547">Nucleotide-binding</keyword>
<name>A0ABT5U7Q2_9GAMM</name>
<dbReference type="SUPFAM" id="SSF52540">
    <property type="entry name" value="P-loop containing nucleoside triphosphate hydrolases"/>
    <property type="match status" value="1"/>
</dbReference>
<dbReference type="CDD" id="cd03259">
    <property type="entry name" value="ABC_Carb_Solutes_like"/>
    <property type="match status" value="1"/>
</dbReference>
<dbReference type="PANTHER" id="PTHR42781">
    <property type="entry name" value="SPERMIDINE/PUTRESCINE IMPORT ATP-BINDING PROTEIN POTA"/>
    <property type="match status" value="1"/>
</dbReference>
<sequence length="357" mass="39225">MEPPLLALDDVHSGYNHHTIVHQISFHINSGDICSLLGPSGCGKTTTLRAIAGFESVSQGSITLADTLLSSPKKSIPPEQRKIGMVFQDYALFPHLTVAKNIAFGLPKQANKAATIEKLLKLVNLTGYEERYPHELSGGQQQRIALARALAPAPKLLLMDEPFSNLDVDLRRRLSEEVREILKSQGISAILVTHDQEEAFSFSDKVGVMKDGKLLQWDTPYNLYHEPRSHFVANFIGQGHFIRGNAISPESVATELGELTGNRSYNWVVGTPIEVLLRPDDVIEAPNSPIKAEVVQKIFKGAMTHYHLRLPTGSIVESLIPSHHNYEVGEQIGIKVEADHLVAFSSPTDGNNPSVPL</sequence>
<evidence type="ECO:0000256" key="5">
    <source>
        <dbReference type="ARBA" id="ARBA00022840"/>
    </source>
</evidence>
<protein>
    <submittedName>
        <fullName evidence="10">ABC transporter ATP-binding protein</fullName>
    </submittedName>
</protein>
<keyword evidence="1" id="KW-0813">Transport</keyword>
<dbReference type="InterPro" id="IPR015853">
    <property type="entry name" value="ABC_transpr_FbpC"/>
</dbReference>
<dbReference type="PROSITE" id="PS50893">
    <property type="entry name" value="ABC_TRANSPORTER_2"/>
    <property type="match status" value="1"/>
</dbReference>
<dbReference type="InterPro" id="IPR003593">
    <property type="entry name" value="AAA+_ATPase"/>
</dbReference>
<dbReference type="SMART" id="SM00382">
    <property type="entry name" value="AAA"/>
    <property type="match status" value="1"/>
</dbReference>
<keyword evidence="2" id="KW-1003">Cell membrane</keyword>
<dbReference type="EMBL" id="JAPMOU010000010">
    <property type="protein sequence ID" value="MDE1462412.1"/>
    <property type="molecule type" value="Genomic_DNA"/>
</dbReference>
<keyword evidence="11" id="KW-1185">Reference proteome</keyword>
<reference evidence="10 11" key="1">
    <citation type="submission" date="2022-11" db="EMBL/GenBank/DDBJ databases">
        <title>Spartinivicinus poritis sp. nov., isolated from scleractinian coral Porites lutea.</title>
        <authorList>
            <person name="Zhang G."/>
            <person name="Cai L."/>
            <person name="Wei Q."/>
        </authorList>
    </citation>
    <scope>NUCLEOTIDE SEQUENCE [LARGE SCALE GENOMIC DNA]</scope>
    <source>
        <strain evidence="10 11">A2-2</strain>
    </source>
</reference>
<evidence type="ECO:0000256" key="2">
    <source>
        <dbReference type="ARBA" id="ARBA00022475"/>
    </source>
</evidence>
<evidence type="ECO:0000256" key="8">
    <source>
        <dbReference type="ARBA" id="ARBA00023136"/>
    </source>
</evidence>
<keyword evidence="7" id="KW-0406">Ion transport</keyword>
<evidence type="ECO:0000256" key="7">
    <source>
        <dbReference type="ARBA" id="ARBA00023065"/>
    </source>
</evidence>
<dbReference type="InterPro" id="IPR003439">
    <property type="entry name" value="ABC_transporter-like_ATP-bd"/>
</dbReference>
<dbReference type="InterPro" id="IPR008995">
    <property type="entry name" value="Mo/tungstate-bd_C_term_dom"/>
</dbReference>
<keyword evidence="6" id="KW-0408">Iron</keyword>